<feature type="domain" description="Apple" evidence="6">
    <location>
        <begin position="193"/>
        <end position="240"/>
    </location>
</feature>
<dbReference type="InterPro" id="IPR039942">
    <property type="entry name" value="SBSPO"/>
</dbReference>
<sequence length="354" mass="37539">MLQLLEACLLWGAFGIHFVASQTLSQNCPVFGFEYHLENADLLRHEQTTGWSACALLCNQADASSAAATHCSHFQYNAATGRCSLYSSPPPQTGKTAPLVVSGRYPVLLAGGPCASSAVLSEWGPWMPFGVGPEGAATEGPPAMLQRTRTVLRGPLYGTERLPALRQLRPAAEADCVWNGVGILGWGCDASASFDESAHSSVHATSIAECMDMCKSRHGCTFASFEASGNSQAGGRCFLIYGEPGCFFLSRRHVSAKNGGPPCWLQQQRSCKESETFTPAECPVACRMSEWSEWSPCAGPCGAGMQHRQRFVLQQPHGGAPPCGTLTATREKPASLNGPPVARVAGGDRGTVSV</sequence>
<dbReference type="InParanoid" id="A0A1D3CTQ4"/>
<dbReference type="PANTHER" id="PTHR20920">
    <property type="entry name" value="RPE-SPONDIN"/>
    <property type="match status" value="1"/>
</dbReference>
<evidence type="ECO:0000313" key="9">
    <source>
        <dbReference type="Proteomes" id="UP000095192"/>
    </source>
</evidence>
<keyword evidence="1 5" id="KW-0732">Signal</keyword>
<feature type="domain" description="Spondin-like TSP1" evidence="7">
    <location>
        <begin position="286"/>
        <end position="330"/>
    </location>
</feature>
<gene>
    <name evidence="8" type="ORF">cyc_07306</name>
</gene>
<name>A0A1D3CTQ4_9EIME</name>
<dbReference type="InterPro" id="IPR003609">
    <property type="entry name" value="Pan_app"/>
</dbReference>
<dbReference type="SUPFAM" id="SSF82895">
    <property type="entry name" value="TSP-1 type 1 repeat"/>
    <property type="match status" value="1"/>
</dbReference>
<feature type="signal peptide" evidence="5">
    <location>
        <begin position="1"/>
        <end position="21"/>
    </location>
</feature>
<evidence type="ECO:0000259" key="6">
    <source>
        <dbReference type="Pfam" id="PF00024"/>
    </source>
</evidence>
<evidence type="ECO:0000256" key="5">
    <source>
        <dbReference type="SAM" id="SignalP"/>
    </source>
</evidence>
<dbReference type="Pfam" id="PF19028">
    <property type="entry name" value="TSP1_spondin"/>
    <property type="match status" value="1"/>
</dbReference>
<feature type="chain" id="PRO_5008913890" evidence="5">
    <location>
        <begin position="22"/>
        <end position="354"/>
    </location>
</feature>
<reference evidence="8 9" key="1">
    <citation type="journal article" date="2016" name="BMC Genomics">
        <title>Comparative genomics reveals Cyclospora cayetanensis possesses coccidia-like metabolism and invasion components but unique surface antigens.</title>
        <authorList>
            <person name="Liu S."/>
            <person name="Wang L."/>
            <person name="Zheng H."/>
            <person name="Xu Z."/>
            <person name="Roellig D.M."/>
            <person name="Li N."/>
            <person name="Frace M.A."/>
            <person name="Tang K."/>
            <person name="Arrowood M.J."/>
            <person name="Moss D.M."/>
            <person name="Zhang L."/>
            <person name="Feng Y."/>
            <person name="Xiao L."/>
        </authorList>
    </citation>
    <scope>NUCLEOTIDE SEQUENCE [LARGE SCALE GENOMIC DNA]</scope>
    <source>
        <strain evidence="8 9">CHN_HEN01</strain>
    </source>
</reference>
<dbReference type="AlphaFoldDB" id="A0A1D3CTQ4"/>
<evidence type="ECO:0000256" key="2">
    <source>
        <dbReference type="ARBA" id="ARBA00023157"/>
    </source>
</evidence>
<evidence type="ECO:0000256" key="3">
    <source>
        <dbReference type="ARBA" id="ARBA00023180"/>
    </source>
</evidence>
<keyword evidence="3" id="KW-0325">Glycoprotein</keyword>
<dbReference type="SMART" id="SM00209">
    <property type="entry name" value="TSP1"/>
    <property type="match status" value="1"/>
</dbReference>
<dbReference type="Proteomes" id="UP000095192">
    <property type="component" value="Unassembled WGS sequence"/>
</dbReference>
<dbReference type="Pfam" id="PF00024">
    <property type="entry name" value="PAN_1"/>
    <property type="match status" value="1"/>
</dbReference>
<feature type="region of interest" description="Disordered" evidence="4">
    <location>
        <begin position="330"/>
        <end position="354"/>
    </location>
</feature>
<keyword evidence="2" id="KW-1015">Disulfide bond</keyword>
<evidence type="ECO:0000313" key="8">
    <source>
        <dbReference type="EMBL" id="OEH74558.1"/>
    </source>
</evidence>
<proteinExistence type="predicted"/>
<keyword evidence="9" id="KW-1185">Reference proteome</keyword>
<dbReference type="Gene3D" id="3.50.4.10">
    <property type="entry name" value="Hepatocyte Growth Factor"/>
    <property type="match status" value="1"/>
</dbReference>
<evidence type="ECO:0000259" key="7">
    <source>
        <dbReference type="Pfam" id="PF19028"/>
    </source>
</evidence>
<evidence type="ECO:0000256" key="1">
    <source>
        <dbReference type="ARBA" id="ARBA00022729"/>
    </source>
</evidence>
<accession>A0A1D3CTQ4</accession>
<dbReference type="Gene3D" id="2.20.100.10">
    <property type="entry name" value="Thrombospondin type-1 (TSP1) repeat"/>
    <property type="match status" value="1"/>
</dbReference>
<evidence type="ECO:0000256" key="4">
    <source>
        <dbReference type="SAM" id="MobiDB-lite"/>
    </source>
</evidence>
<protein>
    <submittedName>
        <fullName evidence="8">Thrombospondin type 1 domain-containing protein</fullName>
    </submittedName>
</protein>
<dbReference type="InterPro" id="IPR044004">
    <property type="entry name" value="TSP1_spondin_dom"/>
</dbReference>
<dbReference type="InterPro" id="IPR036383">
    <property type="entry name" value="TSP1_rpt_sf"/>
</dbReference>
<dbReference type="VEuPathDB" id="ToxoDB:cyc_07306"/>
<dbReference type="PANTHER" id="PTHR20920:SF5">
    <property type="entry name" value="SMB DOMAIN-CONTAINING PROTEIN"/>
    <property type="match status" value="1"/>
</dbReference>
<comment type="caution">
    <text evidence="8">The sequence shown here is derived from an EMBL/GenBank/DDBJ whole genome shotgun (WGS) entry which is preliminary data.</text>
</comment>
<dbReference type="EMBL" id="JROU02002004">
    <property type="protein sequence ID" value="OEH74558.1"/>
    <property type="molecule type" value="Genomic_DNA"/>
</dbReference>
<organism evidence="8 9">
    <name type="scientific">Cyclospora cayetanensis</name>
    <dbReference type="NCBI Taxonomy" id="88456"/>
    <lineage>
        <taxon>Eukaryota</taxon>
        <taxon>Sar</taxon>
        <taxon>Alveolata</taxon>
        <taxon>Apicomplexa</taxon>
        <taxon>Conoidasida</taxon>
        <taxon>Coccidia</taxon>
        <taxon>Eucoccidiorida</taxon>
        <taxon>Eimeriorina</taxon>
        <taxon>Eimeriidae</taxon>
        <taxon>Cyclospora</taxon>
    </lineage>
</organism>
<dbReference type="PROSITE" id="PS50092">
    <property type="entry name" value="TSP1"/>
    <property type="match status" value="1"/>
</dbReference>
<dbReference type="InterPro" id="IPR000884">
    <property type="entry name" value="TSP1_rpt"/>
</dbReference>